<dbReference type="GO" id="GO:0000793">
    <property type="term" value="C:condensed chromosome"/>
    <property type="evidence" value="ECO:0007669"/>
    <property type="project" value="TreeGrafter"/>
</dbReference>
<dbReference type="GO" id="GO:0003682">
    <property type="term" value="F:chromatin binding"/>
    <property type="evidence" value="ECO:0007669"/>
    <property type="project" value="TreeGrafter"/>
</dbReference>
<evidence type="ECO:0000256" key="2">
    <source>
        <dbReference type="SAM" id="Phobius"/>
    </source>
</evidence>
<dbReference type="PANTHER" id="PTHR43941">
    <property type="entry name" value="STRUCTURAL MAINTENANCE OF CHROMOSOMES PROTEIN 2"/>
    <property type="match status" value="1"/>
</dbReference>
<organism evidence="3 4">
    <name type="scientific">Pyrobaculum islandicum (strain DSM 4184 / JCM 9189 / GEO3)</name>
    <dbReference type="NCBI Taxonomy" id="384616"/>
    <lineage>
        <taxon>Archaea</taxon>
        <taxon>Thermoproteota</taxon>
        <taxon>Thermoprotei</taxon>
        <taxon>Thermoproteales</taxon>
        <taxon>Thermoproteaceae</taxon>
        <taxon>Pyrobaculum</taxon>
    </lineage>
</organism>
<dbReference type="GO" id="GO:0000785">
    <property type="term" value="C:chromatin"/>
    <property type="evidence" value="ECO:0007669"/>
    <property type="project" value="TreeGrafter"/>
</dbReference>
<dbReference type="GO" id="GO:0000796">
    <property type="term" value="C:condensin complex"/>
    <property type="evidence" value="ECO:0007669"/>
    <property type="project" value="TreeGrafter"/>
</dbReference>
<keyword evidence="4" id="KW-1185">Reference proteome</keyword>
<accession>A1RU17</accession>
<dbReference type="EMBL" id="CP000504">
    <property type="protein sequence ID" value="ABL88449.1"/>
    <property type="molecule type" value="Genomic_DNA"/>
</dbReference>
<keyword evidence="2" id="KW-0812">Transmembrane</keyword>
<gene>
    <name evidence="3" type="ordered locus">Pisl_1286</name>
</gene>
<dbReference type="HOGENOM" id="CLU_686278_0_0_2"/>
<dbReference type="GeneID" id="4617899"/>
<protein>
    <recommendedName>
        <fullName evidence="5">Chromosome partition protein Smc</fullName>
    </recommendedName>
</protein>
<dbReference type="SUPFAM" id="SSF57997">
    <property type="entry name" value="Tropomyosin"/>
    <property type="match status" value="1"/>
</dbReference>
<sequence length="385" mass="43678">MWRLMALLLTMLVAAGTLTDHFSSPPIEVLVIRTDQWLFCQDYGITIQIKATAPVAINKVTITAKFFPEGTLVPTIQSKAYDGFVLNTGQIWQAYAVFNYCPQRRLDPLILLEIAIYLPNETLTYNYYIGRVLPTTYEDLANYAASLEQKVKELTAQVEQLKQQIANLQMRLANLSTILAVAKTDNDRLATALAQVKAERDTLRAQLDQLQAQLNSVSQAKASLEAQLADARRQLEEMKTAYDKLSGRYTEAQKTIAELQTRLADLQRQYDELRRAEQQLRDSYYSLSAKYSELSGRYDELDKAYRQALQEKAVLQNRYSELNTGFTWAINIATALAVALLFVIALVATRKRQTPPTTPQTQIKTIVVKPEGVKEELVRWPTTRE</sequence>
<feature type="coiled-coil region" evidence="1">
    <location>
        <begin position="137"/>
        <end position="318"/>
    </location>
</feature>
<keyword evidence="2" id="KW-1133">Transmembrane helix</keyword>
<name>A1RU17_PYRIL</name>
<evidence type="ECO:0000256" key="1">
    <source>
        <dbReference type="SAM" id="Coils"/>
    </source>
</evidence>
<dbReference type="OrthoDB" id="28897at2157"/>
<evidence type="ECO:0000313" key="4">
    <source>
        <dbReference type="Proteomes" id="UP000002595"/>
    </source>
</evidence>
<proteinExistence type="predicted"/>
<dbReference type="PANTHER" id="PTHR43941:SF1">
    <property type="entry name" value="STRUCTURAL MAINTENANCE OF CHROMOSOMES PROTEIN 2"/>
    <property type="match status" value="1"/>
</dbReference>
<dbReference type="Gene3D" id="1.20.5.340">
    <property type="match status" value="2"/>
</dbReference>
<evidence type="ECO:0008006" key="5">
    <source>
        <dbReference type="Google" id="ProtNLM"/>
    </source>
</evidence>
<evidence type="ECO:0000313" key="3">
    <source>
        <dbReference type="EMBL" id="ABL88449.1"/>
    </source>
</evidence>
<dbReference type="Proteomes" id="UP000002595">
    <property type="component" value="Chromosome"/>
</dbReference>
<dbReference type="AlphaFoldDB" id="A1RU17"/>
<keyword evidence="1" id="KW-0175">Coiled coil</keyword>
<keyword evidence="2" id="KW-0472">Membrane</keyword>
<dbReference type="RefSeq" id="WP_011763024.1">
    <property type="nucleotide sequence ID" value="NC_008701.1"/>
</dbReference>
<dbReference type="STRING" id="384616.Pisl_1286"/>
<dbReference type="KEGG" id="pis:Pisl_1286"/>
<feature type="transmembrane region" description="Helical" evidence="2">
    <location>
        <begin position="326"/>
        <end position="348"/>
    </location>
</feature>
<dbReference type="eggNOG" id="arCOG00385">
    <property type="taxonomic scope" value="Archaea"/>
</dbReference>
<reference evidence="3" key="1">
    <citation type="submission" date="2006-12" db="EMBL/GenBank/DDBJ databases">
        <title>Complete sequence of Pyrobaculum islandicum DSM 4184.</title>
        <authorList>
            <person name="Copeland A."/>
            <person name="Lucas S."/>
            <person name="Lapidus A."/>
            <person name="Barry K."/>
            <person name="Detter J.C."/>
            <person name="Glavina del Rio T."/>
            <person name="Dalin E."/>
            <person name="Tice H."/>
            <person name="Pitluck S."/>
            <person name="Meincke L."/>
            <person name="Brettin T."/>
            <person name="Bruce D."/>
            <person name="Han C."/>
            <person name="Tapia R."/>
            <person name="Gilna P."/>
            <person name="Schmutz J."/>
            <person name="Larimer F."/>
            <person name="Land M."/>
            <person name="Hauser L."/>
            <person name="Kyrpides N."/>
            <person name="Mikhailova N."/>
            <person name="Cozen A.E."/>
            <person name="Fitz-Gibbon S.T."/>
            <person name="House C.H."/>
            <person name="Saltikov C."/>
            <person name="Lowe T."/>
            <person name="Richardson P."/>
        </authorList>
    </citation>
    <scope>NUCLEOTIDE SEQUENCE [LARGE SCALE GENOMIC DNA]</scope>
    <source>
        <strain evidence="3">DSM 4184</strain>
    </source>
</reference>